<organism evidence="1">
    <name type="scientific">Rhizophora mucronata</name>
    <name type="common">Asiatic mangrove</name>
    <dbReference type="NCBI Taxonomy" id="61149"/>
    <lineage>
        <taxon>Eukaryota</taxon>
        <taxon>Viridiplantae</taxon>
        <taxon>Streptophyta</taxon>
        <taxon>Embryophyta</taxon>
        <taxon>Tracheophyta</taxon>
        <taxon>Spermatophyta</taxon>
        <taxon>Magnoliopsida</taxon>
        <taxon>eudicotyledons</taxon>
        <taxon>Gunneridae</taxon>
        <taxon>Pentapetalae</taxon>
        <taxon>rosids</taxon>
        <taxon>fabids</taxon>
        <taxon>Malpighiales</taxon>
        <taxon>Rhizophoraceae</taxon>
        <taxon>Rhizophora</taxon>
    </lineage>
</organism>
<dbReference type="EMBL" id="GGEC01061840">
    <property type="protein sequence ID" value="MBX42324.1"/>
    <property type="molecule type" value="Transcribed_RNA"/>
</dbReference>
<proteinExistence type="predicted"/>
<sequence length="50" mass="5680">MATCCGTTIWSDATWHLLMSSAENMGYNCILYLKGHDTAELLLVIKNMWK</sequence>
<accession>A0A2P2NIQ8</accession>
<protein>
    <submittedName>
        <fullName evidence="1">Uncharacterized protein</fullName>
    </submittedName>
</protein>
<name>A0A2P2NIQ8_RHIMU</name>
<reference evidence="1" key="1">
    <citation type="submission" date="2018-02" db="EMBL/GenBank/DDBJ databases">
        <title>Rhizophora mucronata_Transcriptome.</title>
        <authorList>
            <person name="Meera S.P."/>
            <person name="Sreeshan A."/>
            <person name="Augustine A."/>
        </authorList>
    </citation>
    <scope>NUCLEOTIDE SEQUENCE</scope>
    <source>
        <tissue evidence="1">Leaf</tissue>
    </source>
</reference>
<evidence type="ECO:0000313" key="1">
    <source>
        <dbReference type="EMBL" id="MBX42324.1"/>
    </source>
</evidence>
<dbReference type="AlphaFoldDB" id="A0A2P2NIQ8"/>